<dbReference type="EMBL" id="BOMB01000040">
    <property type="protein sequence ID" value="GID15277.1"/>
    <property type="molecule type" value="Genomic_DNA"/>
</dbReference>
<gene>
    <name evidence="6" type="ORF">Aru02nite_61660</name>
</gene>
<feature type="domain" description="AB hydrolase-1" evidence="4">
    <location>
        <begin position="117"/>
        <end position="284"/>
    </location>
</feature>
<dbReference type="AlphaFoldDB" id="A0A8J3NFG8"/>
<dbReference type="RefSeq" id="WP_203663506.1">
    <property type="nucleotide sequence ID" value="NZ_BAAAZM010000005.1"/>
</dbReference>
<comment type="caution">
    <text evidence="6">The sequence shown here is derived from an EMBL/GenBank/DDBJ whole genome shotgun (WGS) entry which is preliminary data.</text>
</comment>
<accession>A0A8J3NFG8</accession>
<dbReference type="Proteomes" id="UP000612808">
    <property type="component" value="Unassembled WGS sequence"/>
</dbReference>
<feature type="signal peptide" evidence="3">
    <location>
        <begin position="1"/>
        <end position="23"/>
    </location>
</feature>
<dbReference type="InterPro" id="IPR029058">
    <property type="entry name" value="AB_hydrolase_fold"/>
</dbReference>
<feature type="chain" id="PRO_5035246339" evidence="3">
    <location>
        <begin position="24"/>
        <end position="483"/>
    </location>
</feature>
<dbReference type="PANTHER" id="PTHR43248">
    <property type="entry name" value="2-SUCCINYL-6-HYDROXY-2,4-CYCLOHEXADIENE-1-CARBOXYLATE SYNTHASE"/>
    <property type="match status" value="1"/>
</dbReference>
<evidence type="ECO:0000259" key="5">
    <source>
        <dbReference type="Pfam" id="PF08386"/>
    </source>
</evidence>
<reference evidence="6" key="1">
    <citation type="submission" date="2021-01" db="EMBL/GenBank/DDBJ databases">
        <title>Whole genome shotgun sequence of Actinocatenispora rupis NBRC 107355.</title>
        <authorList>
            <person name="Komaki H."/>
            <person name="Tamura T."/>
        </authorList>
    </citation>
    <scope>NUCLEOTIDE SEQUENCE</scope>
    <source>
        <strain evidence="6">NBRC 107355</strain>
    </source>
</reference>
<sequence>MTRAIRRALVALALAATAVPAAATPVAATETLTWRECPGGGGPDGMECADLRVPLDPARPDGRQLTLVLGRLRADGGHPAEGTVLVNYGGPGAPNVEMMRDRSLSPGTQPFASLRHHMDIVTWDTRGFPGLSTPALDFSCLSGLPANPDPLALPTDEAGFRRLAARNRDAADACRTRDPELFDRMDAAANARDMEAVRRALGVPRMSLYMGSYGGVYGQTYARLYPERVRGMVLDGTPNHTDPYPAELVAQARENGRRMDRFAAWCATDTGCALHGRDVPAVWRALTARADRTPVPAPDVHASFGGWTLRMLGAERLHAAGPADWPALARDIAHAVDGDASGLAESPTHPYPSMSYPVSHCREWPRAKNFADLRSTVDGLARVDPNFGAGGTFAASMLACVGWPVGVDDPVRALPRDLPPLLAVGSWGDSAMTARAVDRVPGSGTVTHDGPGHELYATGNACVVAHADRYLTTGAVPPPGTAC</sequence>
<evidence type="ECO:0000313" key="6">
    <source>
        <dbReference type="EMBL" id="GID15277.1"/>
    </source>
</evidence>
<keyword evidence="3" id="KW-0732">Signal</keyword>
<evidence type="ECO:0000259" key="4">
    <source>
        <dbReference type="Pfam" id="PF00561"/>
    </source>
</evidence>
<evidence type="ECO:0000313" key="7">
    <source>
        <dbReference type="Proteomes" id="UP000612808"/>
    </source>
</evidence>
<dbReference type="PANTHER" id="PTHR43248:SF25">
    <property type="entry name" value="AB HYDROLASE-1 DOMAIN-CONTAINING PROTEIN-RELATED"/>
    <property type="match status" value="1"/>
</dbReference>
<dbReference type="Pfam" id="PF08386">
    <property type="entry name" value="Abhydrolase_4"/>
    <property type="match status" value="1"/>
</dbReference>
<dbReference type="InterPro" id="IPR013595">
    <property type="entry name" value="Pept_S33_TAP-like_C"/>
</dbReference>
<name>A0A8J3NFG8_9ACTN</name>
<dbReference type="Gene3D" id="3.40.50.1820">
    <property type="entry name" value="alpha/beta hydrolase"/>
    <property type="match status" value="1"/>
</dbReference>
<feature type="domain" description="Peptidase S33 tripeptidyl aminopeptidase-like C-terminal" evidence="5">
    <location>
        <begin position="390"/>
        <end position="483"/>
    </location>
</feature>
<keyword evidence="2" id="KW-0378">Hydrolase</keyword>
<dbReference type="InterPro" id="IPR051601">
    <property type="entry name" value="Serine_prot/Carboxylest_S33"/>
</dbReference>
<organism evidence="6 7">
    <name type="scientific">Actinocatenispora rupis</name>
    <dbReference type="NCBI Taxonomy" id="519421"/>
    <lineage>
        <taxon>Bacteria</taxon>
        <taxon>Bacillati</taxon>
        <taxon>Actinomycetota</taxon>
        <taxon>Actinomycetes</taxon>
        <taxon>Micromonosporales</taxon>
        <taxon>Micromonosporaceae</taxon>
        <taxon>Actinocatenispora</taxon>
    </lineage>
</organism>
<evidence type="ECO:0000256" key="1">
    <source>
        <dbReference type="ARBA" id="ARBA00010088"/>
    </source>
</evidence>
<dbReference type="Pfam" id="PF00561">
    <property type="entry name" value="Abhydrolase_1"/>
    <property type="match status" value="1"/>
</dbReference>
<proteinExistence type="inferred from homology"/>
<dbReference type="SUPFAM" id="SSF53474">
    <property type="entry name" value="alpha/beta-Hydrolases"/>
    <property type="match status" value="2"/>
</dbReference>
<comment type="similarity">
    <text evidence="1">Belongs to the peptidase S33 family.</text>
</comment>
<evidence type="ECO:0000256" key="3">
    <source>
        <dbReference type="SAM" id="SignalP"/>
    </source>
</evidence>
<dbReference type="InterPro" id="IPR000073">
    <property type="entry name" value="AB_hydrolase_1"/>
</dbReference>
<dbReference type="GO" id="GO:0016787">
    <property type="term" value="F:hydrolase activity"/>
    <property type="evidence" value="ECO:0007669"/>
    <property type="project" value="UniProtKB-KW"/>
</dbReference>
<protein>
    <submittedName>
        <fullName evidence="6">Peptidase</fullName>
    </submittedName>
</protein>
<keyword evidence="7" id="KW-1185">Reference proteome</keyword>
<evidence type="ECO:0000256" key="2">
    <source>
        <dbReference type="ARBA" id="ARBA00022801"/>
    </source>
</evidence>